<sequence length="440" mass="50654">MMAPQKEHLEGDYSASSTSSPEYPKKTSDISILDAPNWDDNALEADDVGKSLFRRMFYWGPLFSLTIIVFIGISTIIVSSEIWPPFDTIGGFLSLTFHFWTHYMTITNLIKAAYLGPGYIKLKWVPKNPEHKQRLQFCLVCEGYKAPRSHHCSQCNRCVMKMEHHCPWINNCVGHRNHATFVRFMFYALLGCLQSMTLTAPILGRTLMAIFYPNPRHSFPVKNLSTLLGALTGSCLALGVIIAVGALFFFQVFRVIRTNKTAVEDYICLKAESRERDEPFVYPYDLGWKRNVKEVLFNGTFPKGNGIWWPVRADCHQFTFSEEQIEQKKLKHQCARIKTIIKEYDGSKAIGACRISVSTFFCQPYTDGRRLAVKPGEQYAITRGMRHWVYGRLVEKRPYIDDAGKAQYEFVPSDHFRRGWFPRKCVESFKKTVENVPKDE</sequence>
<accession>A0AC34PUS0</accession>
<evidence type="ECO:0000313" key="2">
    <source>
        <dbReference type="WBParaSite" id="JU765_v2.g10170.t1"/>
    </source>
</evidence>
<protein>
    <submittedName>
        <fullName evidence="2">Palmitoyltransferase</fullName>
    </submittedName>
</protein>
<evidence type="ECO:0000313" key="1">
    <source>
        <dbReference type="Proteomes" id="UP000887576"/>
    </source>
</evidence>
<reference evidence="2" key="1">
    <citation type="submission" date="2022-11" db="UniProtKB">
        <authorList>
            <consortium name="WormBaseParasite"/>
        </authorList>
    </citation>
    <scope>IDENTIFICATION</scope>
</reference>
<dbReference type="WBParaSite" id="JU765_v2.g10170.t1">
    <property type="protein sequence ID" value="JU765_v2.g10170.t1"/>
    <property type="gene ID" value="JU765_v2.g10170"/>
</dbReference>
<name>A0AC34PUS0_9BILA</name>
<dbReference type="Proteomes" id="UP000887576">
    <property type="component" value="Unplaced"/>
</dbReference>
<organism evidence="1 2">
    <name type="scientific">Panagrolaimus sp. JU765</name>
    <dbReference type="NCBI Taxonomy" id="591449"/>
    <lineage>
        <taxon>Eukaryota</taxon>
        <taxon>Metazoa</taxon>
        <taxon>Ecdysozoa</taxon>
        <taxon>Nematoda</taxon>
        <taxon>Chromadorea</taxon>
        <taxon>Rhabditida</taxon>
        <taxon>Tylenchina</taxon>
        <taxon>Panagrolaimomorpha</taxon>
        <taxon>Panagrolaimoidea</taxon>
        <taxon>Panagrolaimidae</taxon>
        <taxon>Panagrolaimus</taxon>
    </lineage>
</organism>
<proteinExistence type="predicted"/>